<feature type="region of interest" description="Disordered" evidence="1">
    <location>
        <begin position="79"/>
        <end position="103"/>
    </location>
</feature>
<protein>
    <submittedName>
        <fullName evidence="2">Uncharacterized protein</fullName>
    </submittedName>
</protein>
<organism evidence="2 3">
    <name type="scientific">Gonium pectorale</name>
    <name type="common">Green alga</name>
    <dbReference type="NCBI Taxonomy" id="33097"/>
    <lineage>
        <taxon>Eukaryota</taxon>
        <taxon>Viridiplantae</taxon>
        <taxon>Chlorophyta</taxon>
        <taxon>core chlorophytes</taxon>
        <taxon>Chlorophyceae</taxon>
        <taxon>CS clade</taxon>
        <taxon>Chlamydomonadales</taxon>
        <taxon>Volvocaceae</taxon>
        <taxon>Gonium</taxon>
    </lineage>
</organism>
<evidence type="ECO:0000313" key="2">
    <source>
        <dbReference type="EMBL" id="KXZ48336.1"/>
    </source>
</evidence>
<feature type="compositionally biased region" description="Gly residues" evidence="1">
    <location>
        <begin position="120"/>
        <end position="132"/>
    </location>
</feature>
<dbReference type="EMBL" id="LSYV01000029">
    <property type="protein sequence ID" value="KXZ48336.1"/>
    <property type="molecule type" value="Genomic_DNA"/>
</dbReference>
<name>A0A150GET0_GONPE</name>
<evidence type="ECO:0000256" key="1">
    <source>
        <dbReference type="SAM" id="MobiDB-lite"/>
    </source>
</evidence>
<gene>
    <name evidence="2" type="ORF">GPECTOR_28g742</name>
</gene>
<feature type="region of interest" description="Disordered" evidence="1">
    <location>
        <begin position="116"/>
        <end position="139"/>
    </location>
</feature>
<keyword evidence="3" id="KW-1185">Reference proteome</keyword>
<comment type="caution">
    <text evidence="2">The sequence shown here is derived from an EMBL/GenBank/DDBJ whole genome shotgun (WGS) entry which is preliminary data.</text>
</comment>
<proteinExistence type="predicted"/>
<dbReference type="Proteomes" id="UP000075714">
    <property type="component" value="Unassembled WGS sequence"/>
</dbReference>
<evidence type="ECO:0000313" key="3">
    <source>
        <dbReference type="Proteomes" id="UP000075714"/>
    </source>
</evidence>
<feature type="compositionally biased region" description="Low complexity" evidence="1">
    <location>
        <begin position="83"/>
        <end position="94"/>
    </location>
</feature>
<accession>A0A150GET0</accession>
<feature type="region of interest" description="Disordered" evidence="1">
    <location>
        <begin position="38"/>
        <end position="63"/>
    </location>
</feature>
<reference evidence="3" key="1">
    <citation type="journal article" date="2016" name="Nat. Commun.">
        <title>The Gonium pectorale genome demonstrates co-option of cell cycle regulation during the evolution of multicellularity.</title>
        <authorList>
            <person name="Hanschen E.R."/>
            <person name="Marriage T.N."/>
            <person name="Ferris P.J."/>
            <person name="Hamaji T."/>
            <person name="Toyoda A."/>
            <person name="Fujiyama A."/>
            <person name="Neme R."/>
            <person name="Noguchi H."/>
            <person name="Minakuchi Y."/>
            <person name="Suzuki M."/>
            <person name="Kawai-Toyooka H."/>
            <person name="Smith D.R."/>
            <person name="Sparks H."/>
            <person name="Anderson J."/>
            <person name="Bakaric R."/>
            <person name="Luria V."/>
            <person name="Karger A."/>
            <person name="Kirschner M.W."/>
            <person name="Durand P.M."/>
            <person name="Michod R.E."/>
            <person name="Nozaki H."/>
            <person name="Olson B.J."/>
        </authorList>
    </citation>
    <scope>NUCLEOTIDE SEQUENCE [LARGE SCALE GENOMIC DNA]</scope>
    <source>
        <strain evidence="3">NIES-2863</strain>
    </source>
</reference>
<sequence length="199" mass="19712">MIRCQEATTWRACRPPLRDDRPPGLDILQLYALADAQPNTNCSGDPDPPAAGGGGAASSTDPDLPALMLRSLAGCMQRTRARPPGGLARSLAGAPAGGGGAAGATTTITTSAAAVATGSGSTGSGSAGGAAGSGCRSPGGAAPAPIAAHAIKLNVGSWRQSPRLTLKGYVSVPEYLALVARKGLAEQAGPLEMYETRHA</sequence>
<dbReference type="AlphaFoldDB" id="A0A150GET0"/>